<evidence type="ECO:0000313" key="2">
    <source>
        <dbReference type="Proteomes" id="UP000027222"/>
    </source>
</evidence>
<accession>A0A067SE83</accession>
<protein>
    <submittedName>
        <fullName evidence="1">Uncharacterized protein</fullName>
    </submittedName>
</protein>
<dbReference type="AlphaFoldDB" id="A0A067SE83"/>
<proteinExistence type="predicted"/>
<dbReference type="Proteomes" id="UP000027222">
    <property type="component" value="Unassembled WGS sequence"/>
</dbReference>
<keyword evidence="2" id="KW-1185">Reference proteome</keyword>
<organism evidence="1 2">
    <name type="scientific">Galerina marginata (strain CBS 339.88)</name>
    <dbReference type="NCBI Taxonomy" id="685588"/>
    <lineage>
        <taxon>Eukaryota</taxon>
        <taxon>Fungi</taxon>
        <taxon>Dikarya</taxon>
        <taxon>Basidiomycota</taxon>
        <taxon>Agaricomycotina</taxon>
        <taxon>Agaricomycetes</taxon>
        <taxon>Agaricomycetidae</taxon>
        <taxon>Agaricales</taxon>
        <taxon>Agaricineae</taxon>
        <taxon>Strophariaceae</taxon>
        <taxon>Galerina</taxon>
    </lineage>
</organism>
<gene>
    <name evidence="1" type="ORF">GALMADRAFT_215961</name>
</gene>
<name>A0A067SE83_GALM3</name>
<reference evidence="2" key="1">
    <citation type="journal article" date="2014" name="Proc. Natl. Acad. Sci. U.S.A.">
        <title>Extensive sampling of basidiomycete genomes demonstrates inadequacy of the white-rot/brown-rot paradigm for wood decay fungi.</title>
        <authorList>
            <person name="Riley R."/>
            <person name="Salamov A.A."/>
            <person name="Brown D.W."/>
            <person name="Nagy L.G."/>
            <person name="Floudas D."/>
            <person name="Held B.W."/>
            <person name="Levasseur A."/>
            <person name="Lombard V."/>
            <person name="Morin E."/>
            <person name="Otillar R."/>
            <person name="Lindquist E.A."/>
            <person name="Sun H."/>
            <person name="LaButti K.M."/>
            <person name="Schmutz J."/>
            <person name="Jabbour D."/>
            <person name="Luo H."/>
            <person name="Baker S.E."/>
            <person name="Pisabarro A.G."/>
            <person name="Walton J.D."/>
            <person name="Blanchette R.A."/>
            <person name="Henrissat B."/>
            <person name="Martin F."/>
            <person name="Cullen D."/>
            <person name="Hibbett D.S."/>
            <person name="Grigoriev I.V."/>
        </authorList>
    </citation>
    <scope>NUCLEOTIDE SEQUENCE [LARGE SCALE GENOMIC DNA]</scope>
    <source>
        <strain evidence="2">CBS 339.88</strain>
    </source>
</reference>
<evidence type="ECO:0000313" key="1">
    <source>
        <dbReference type="EMBL" id="KDR68307.1"/>
    </source>
</evidence>
<sequence>MRVRWHIRDKLQYNLSSPPYPPRLLVKFRGSRARFWYGVWVRECGIWWVYESIVLPYNDGRLLARIKESVEGLQATFVDEHPRLRAKGKRKEAEHVLEAPATLAFPVPSILPSNQSVRGLVLVSEYCIKKMELKATIVEALKVRTKACHYKRQYS</sequence>
<dbReference type="EMBL" id="KL142409">
    <property type="protein sequence ID" value="KDR68307.1"/>
    <property type="molecule type" value="Genomic_DNA"/>
</dbReference>
<dbReference type="HOGENOM" id="CLU_1695604_0_0_1"/>